<dbReference type="OrthoDB" id="1858881at2759"/>
<name>A0A7J7MRC1_9MAGN</name>
<gene>
    <name evidence="1" type="ORF">GIB67_004371</name>
</gene>
<dbReference type="PANTHER" id="PTHR33872">
    <property type="entry name" value="DNA POLYMERASE EPSILON CATALYTIC SUBUNIT A"/>
    <property type="match status" value="1"/>
</dbReference>
<protein>
    <submittedName>
        <fullName evidence="1">Uncharacterized protein</fullName>
    </submittedName>
</protein>
<sequence>MGSLVPGWDSPTAVRTSRNRSFTKEEIETYWNLHKSLQRQPVIVKGELKKQMSPRGSPCLKLYGTTECSVDFDKVDKLDAWWIRSNSAFLNEPPHEDMRNTASNYTPQFHVTRITTTKYAQAN</sequence>
<organism evidence="1 2">
    <name type="scientific">Kingdonia uniflora</name>
    <dbReference type="NCBI Taxonomy" id="39325"/>
    <lineage>
        <taxon>Eukaryota</taxon>
        <taxon>Viridiplantae</taxon>
        <taxon>Streptophyta</taxon>
        <taxon>Embryophyta</taxon>
        <taxon>Tracheophyta</taxon>
        <taxon>Spermatophyta</taxon>
        <taxon>Magnoliopsida</taxon>
        <taxon>Ranunculales</taxon>
        <taxon>Circaeasteraceae</taxon>
        <taxon>Kingdonia</taxon>
    </lineage>
</organism>
<accession>A0A7J7MRC1</accession>
<evidence type="ECO:0000313" key="1">
    <source>
        <dbReference type="EMBL" id="KAF6157433.1"/>
    </source>
</evidence>
<keyword evidence="2" id="KW-1185">Reference proteome</keyword>
<dbReference type="PANTHER" id="PTHR33872:SF2">
    <property type="entry name" value="DNA POLYMERASE EPSILON CATALYTIC SUBUNIT A"/>
    <property type="match status" value="1"/>
</dbReference>
<dbReference type="Proteomes" id="UP000541444">
    <property type="component" value="Unassembled WGS sequence"/>
</dbReference>
<evidence type="ECO:0000313" key="2">
    <source>
        <dbReference type="Proteomes" id="UP000541444"/>
    </source>
</evidence>
<comment type="caution">
    <text evidence="1">The sequence shown here is derived from an EMBL/GenBank/DDBJ whole genome shotgun (WGS) entry which is preliminary data.</text>
</comment>
<reference evidence="1 2" key="1">
    <citation type="journal article" date="2020" name="IScience">
        <title>Genome Sequencing of the Endangered Kingdonia uniflora (Circaeasteraceae, Ranunculales) Reveals Potential Mechanisms of Evolutionary Specialization.</title>
        <authorList>
            <person name="Sun Y."/>
            <person name="Deng T."/>
            <person name="Zhang A."/>
            <person name="Moore M.J."/>
            <person name="Landis J.B."/>
            <person name="Lin N."/>
            <person name="Zhang H."/>
            <person name="Zhang X."/>
            <person name="Huang J."/>
            <person name="Zhang X."/>
            <person name="Sun H."/>
            <person name="Wang H."/>
        </authorList>
    </citation>
    <scope>NUCLEOTIDE SEQUENCE [LARGE SCALE GENOMIC DNA]</scope>
    <source>
        <strain evidence="1">TB1705</strain>
        <tissue evidence="1">Leaf</tissue>
    </source>
</reference>
<proteinExistence type="predicted"/>
<dbReference type="EMBL" id="JACGCM010001275">
    <property type="protein sequence ID" value="KAF6157433.1"/>
    <property type="molecule type" value="Genomic_DNA"/>
</dbReference>
<dbReference type="AlphaFoldDB" id="A0A7J7MRC1"/>